<name>A0A0C5VWU7_9GAMM</name>
<organism evidence="1 2">
    <name type="scientific">Gynuella sunshinyii YC6258</name>
    <dbReference type="NCBI Taxonomy" id="1445510"/>
    <lineage>
        <taxon>Bacteria</taxon>
        <taxon>Pseudomonadati</taxon>
        <taxon>Pseudomonadota</taxon>
        <taxon>Gammaproteobacteria</taxon>
        <taxon>Oceanospirillales</taxon>
        <taxon>Saccharospirillaceae</taxon>
        <taxon>Gynuella</taxon>
    </lineage>
</organism>
<dbReference type="Proteomes" id="UP000032266">
    <property type="component" value="Chromosome"/>
</dbReference>
<dbReference type="HOGENOM" id="CLU_3328483_0_0_6"/>
<evidence type="ECO:0000313" key="1">
    <source>
        <dbReference type="EMBL" id="AJQ94934.1"/>
    </source>
</evidence>
<dbReference type="EMBL" id="CP007142">
    <property type="protein sequence ID" value="AJQ94934.1"/>
    <property type="molecule type" value="Genomic_DNA"/>
</dbReference>
<accession>A0A0C5VWU7</accession>
<reference evidence="1 2" key="1">
    <citation type="submission" date="2014-01" db="EMBL/GenBank/DDBJ databases">
        <title>Full genme sequencing of cellulolytic bacterium Gynuella sunshinyii YC6258T gen. nov., sp. nov.</title>
        <authorList>
            <person name="Khan H."/>
            <person name="Chung E.J."/>
            <person name="Chung Y.R."/>
        </authorList>
    </citation>
    <scope>NUCLEOTIDE SEQUENCE [LARGE SCALE GENOMIC DNA]</scope>
    <source>
        <strain evidence="1 2">YC6258</strain>
    </source>
</reference>
<dbReference type="KEGG" id="gsn:YC6258_02896"/>
<protein>
    <submittedName>
        <fullName evidence="1">Uncharacterized protein</fullName>
    </submittedName>
</protein>
<dbReference type="STRING" id="1445510.YC6258_02896"/>
<proteinExistence type="predicted"/>
<sequence>MIDLLSTPNSLFFFVFFDFDRILTGRAGEHVDQARYLN</sequence>
<keyword evidence="2" id="KW-1185">Reference proteome</keyword>
<gene>
    <name evidence="1" type="ORF">YC6258_02896</name>
</gene>
<dbReference type="AlphaFoldDB" id="A0A0C5VWU7"/>
<evidence type="ECO:0000313" key="2">
    <source>
        <dbReference type="Proteomes" id="UP000032266"/>
    </source>
</evidence>